<evidence type="ECO:0000256" key="2">
    <source>
        <dbReference type="SAM" id="Phobius"/>
    </source>
</evidence>
<keyword evidence="3" id="KW-1185">Reference proteome</keyword>
<name>A0A914QY16_9BILA</name>
<dbReference type="WBParaSite" id="PDA_v2.g9005.t1">
    <property type="protein sequence ID" value="PDA_v2.g9005.t1"/>
    <property type="gene ID" value="PDA_v2.g9005"/>
</dbReference>
<accession>A0A914QY16</accession>
<keyword evidence="2" id="KW-1133">Transmembrane helix</keyword>
<sequence>MIVIGPDGYNGLLNNNGPVASTFTAPTTEATKSETSAKPLTNGNVTDSPTSKNATYVTVKRTLKNKDKVPLLGFGLLTLFGYLFSANLITLMLLFTNKMCVSKKKLHVLQSPTPIA</sequence>
<feature type="region of interest" description="Disordered" evidence="1">
    <location>
        <begin position="23"/>
        <end position="51"/>
    </location>
</feature>
<proteinExistence type="predicted"/>
<dbReference type="AlphaFoldDB" id="A0A914QY16"/>
<evidence type="ECO:0000313" key="4">
    <source>
        <dbReference type="WBParaSite" id="PDA_v2.g9005.t1"/>
    </source>
</evidence>
<evidence type="ECO:0000313" key="3">
    <source>
        <dbReference type="Proteomes" id="UP000887578"/>
    </source>
</evidence>
<evidence type="ECO:0000256" key="1">
    <source>
        <dbReference type="SAM" id="MobiDB-lite"/>
    </source>
</evidence>
<keyword evidence="2" id="KW-0472">Membrane</keyword>
<organism evidence="3 4">
    <name type="scientific">Panagrolaimus davidi</name>
    <dbReference type="NCBI Taxonomy" id="227884"/>
    <lineage>
        <taxon>Eukaryota</taxon>
        <taxon>Metazoa</taxon>
        <taxon>Ecdysozoa</taxon>
        <taxon>Nematoda</taxon>
        <taxon>Chromadorea</taxon>
        <taxon>Rhabditida</taxon>
        <taxon>Tylenchina</taxon>
        <taxon>Panagrolaimomorpha</taxon>
        <taxon>Panagrolaimoidea</taxon>
        <taxon>Panagrolaimidae</taxon>
        <taxon>Panagrolaimus</taxon>
    </lineage>
</organism>
<dbReference type="Proteomes" id="UP000887578">
    <property type="component" value="Unplaced"/>
</dbReference>
<reference evidence="4" key="1">
    <citation type="submission" date="2022-11" db="UniProtKB">
        <authorList>
            <consortium name="WormBaseParasite"/>
        </authorList>
    </citation>
    <scope>IDENTIFICATION</scope>
</reference>
<protein>
    <submittedName>
        <fullName evidence="4">Uncharacterized protein</fullName>
    </submittedName>
</protein>
<keyword evidence="2" id="KW-0812">Transmembrane</keyword>
<feature type="transmembrane region" description="Helical" evidence="2">
    <location>
        <begin position="71"/>
        <end position="95"/>
    </location>
</feature>